<feature type="region of interest" description="Disordered" evidence="3">
    <location>
        <begin position="1"/>
        <end position="53"/>
    </location>
</feature>
<dbReference type="AlphaFoldDB" id="A0AAP0BGA4"/>
<feature type="repeat" description="PPR" evidence="2">
    <location>
        <begin position="369"/>
        <end position="403"/>
    </location>
</feature>
<dbReference type="Pfam" id="PF13041">
    <property type="entry name" value="PPR_2"/>
    <property type="match status" value="1"/>
</dbReference>
<dbReference type="NCBIfam" id="TIGR00756">
    <property type="entry name" value="PPR"/>
    <property type="match status" value="1"/>
</dbReference>
<dbReference type="GO" id="GO:0003729">
    <property type="term" value="F:mRNA binding"/>
    <property type="evidence" value="ECO:0007669"/>
    <property type="project" value="TreeGrafter"/>
</dbReference>
<dbReference type="PROSITE" id="PS51375">
    <property type="entry name" value="PPR"/>
    <property type="match status" value="3"/>
</dbReference>
<reference evidence="4 5" key="1">
    <citation type="journal article" date="2022" name="Nat. Plants">
        <title>Genomes of leafy and leafless Platanthera orchids illuminate the evolution of mycoheterotrophy.</title>
        <authorList>
            <person name="Li M.H."/>
            <person name="Liu K.W."/>
            <person name="Li Z."/>
            <person name="Lu H.C."/>
            <person name="Ye Q.L."/>
            <person name="Zhang D."/>
            <person name="Wang J.Y."/>
            <person name="Li Y.F."/>
            <person name="Zhong Z.M."/>
            <person name="Liu X."/>
            <person name="Yu X."/>
            <person name="Liu D.K."/>
            <person name="Tu X.D."/>
            <person name="Liu B."/>
            <person name="Hao Y."/>
            <person name="Liao X.Y."/>
            <person name="Jiang Y.T."/>
            <person name="Sun W.H."/>
            <person name="Chen J."/>
            <person name="Chen Y.Q."/>
            <person name="Ai Y."/>
            <person name="Zhai J.W."/>
            <person name="Wu S.S."/>
            <person name="Zhou Z."/>
            <person name="Hsiao Y.Y."/>
            <person name="Wu W.L."/>
            <person name="Chen Y.Y."/>
            <person name="Lin Y.F."/>
            <person name="Hsu J.L."/>
            <person name="Li C.Y."/>
            <person name="Wang Z.W."/>
            <person name="Zhao X."/>
            <person name="Zhong W.Y."/>
            <person name="Ma X.K."/>
            <person name="Ma L."/>
            <person name="Huang J."/>
            <person name="Chen G.Z."/>
            <person name="Huang M.Z."/>
            <person name="Huang L."/>
            <person name="Peng D.H."/>
            <person name="Luo Y.B."/>
            <person name="Zou S.Q."/>
            <person name="Chen S.P."/>
            <person name="Lan S."/>
            <person name="Tsai W.C."/>
            <person name="Van de Peer Y."/>
            <person name="Liu Z.J."/>
        </authorList>
    </citation>
    <scope>NUCLEOTIDE SEQUENCE [LARGE SCALE GENOMIC DNA]</scope>
    <source>
        <strain evidence="4">Lor287</strain>
    </source>
</reference>
<evidence type="ECO:0000313" key="5">
    <source>
        <dbReference type="Proteomes" id="UP001418222"/>
    </source>
</evidence>
<feature type="repeat" description="PPR" evidence="2">
    <location>
        <begin position="261"/>
        <end position="297"/>
    </location>
</feature>
<dbReference type="Gene3D" id="1.25.40.10">
    <property type="entry name" value="Tetratricopeptide repeat domain"/>
    <property type="match status" value="3"/>
</dbReference>
<dbReference type="Proteomes" id="UP001418222">
    <property type="component" value="Unassembled WGS sequence"/>
</dbReference>
<sequence>MSSHRKRLIADEPSRSTYAKRPHERSPSPSRLAAPATAVDPANTSRPSFPSHLDVPDLSSKVRRICEILASSPAVEADLDKSGIRISADDVEEVLKLSYSHPGAAVKFFRWSGTWVQNRHSPYSWNLVVDLLGKNLLFEAMWDAVRSMHSEGFISLATFASIFSSFAAAGRPADALAAFDALAPHGIPQDTAALNSLLSALSRENLTSAALDYLRRIRVRIPPDSDSYAILLEGFENERNHRSAHEVFNEMVLRIGWNPANVPAYDSFLNTLLSHGPNGFDEALRWLYKMKENGCLPGMKFIRSAIDECAKVGDVRAAILLWDSLVGKNGCQPDTELYNSMISLYCQQNQLDVAYEFLDEMVFHGAFPDSKTYGLILKSLIKSKKLLEIHVLLMEMVKNEFVPSPSICDSAMTLLMDSKDWDTALKVWKIMITNEIAGEEIGNSFIVYLCYNKRLPEACKYAEDMIDSGIKLQSSTLSKLRSSLQQLGKSFIYDNILSKWKKVTSDRNLSNFVL</sequence>
<dbReference type="InterPro" id="IPR011990">
    <property type="entry name" value="TPR-like_helical_dom_sf"/>
</dbReference>
<organism evidence="4 5">
    <name type="scientific">Platanthera zijinensis</name>
    <dbReference type="NCBI Taxonomy" id="2320716"/>
    <lineage>
        <taxon>Eukaryota</taxon>
        <taxon>Viridiplantae</taxon>
        <taxon>Streptophyta</taxon>
        <taxon>Embryophyta</taxon>
        <taxon>Tracheophyta</taxon>
        <taxon>Spermatophyta</taxon>
        <taxon>Magnoliopsida</taxon>
        <taxon>Liliopsida</taxon>
        <taxon>Asparagales</taxon>
        <taxon>Orchidaceae</taxon>
        <taxon>Orchidoideae</taxon>
        <taxon>Orchideae</taxon>
        <taxon>Orchidinae</taxon>
        <taxon>Platanthera</taxon>
    </lineage>
</organism>
<evidence type="ECO:0000256" key="2">
    <source>
        <dbReference type="PROSITE-ProRule" id="PRU00708"/>
    </source>
</evidence>
<comment type="caution">
    <text evidence="4">The sequence shown here is derived from an EMBL/GenBank/DDBJ whole genome shotgun (WGS) entry which is preliminary data.</text>
</comment>
<gene>
    <name evidence="4" type="ORF">KSP39_PZI010885</name>
</gene>
<evidence type="ECO:0000313" key="4">
    <source>
        <dbReference type="EMBL" id="KAK8938655.1"/>
    </source>
</evidence>
<dbReference type="PANTHER" id="PTHR47933:SF14">
    <property type="entry name" value="PENTATRICOPEPTIDE REPEAT (PPR) SUPERFAMILY PROTEIN"/>
    <property type="match status" value="1"/>
</dbReference>
<name>A0AAP0BGA4_9ASPA</name>
<accession>A0AAP0BGA4</accession>
<dbReference type="EMBL" id="JBBWWQ010000009">
    <property type="protein sequence ID" value="KAK8938655.1"/>
    <property type="molecule type" value="Genomic_DNA"/>
</dbReference>
<protein>
    <recommendedName>
        <fullName evidence="6">Pentatricopeptide repeat-containing protein</fullName>
    </recommendedName>
</protein>
<evidence type="ECO:0008006" key="6">
    <source>
        <dbReference type="Google" id="ProtNLM"/>
    </source>
</evidence>
<keyword evidence="1" id="KW-0677">Repeat</keyword>
<keyword evidence="5" id="KW-1185">Reference proteome</keyword>
<dbReference type="InterPro" id="IPR051240">
    <property type="entry name" value="Mito_RNA-Proc/Resp"/>
</dbReference>
<proteinExistence type="predicted"/>
<evidence type="ECO:0000256" key="3">
    <source>
        <dbReference type="SAM" id="MobiDB-lite"/>
    </source>
</evidence>
<dbReference type="InterPro" id="IPR002885">
    <property type="entry name" value="PPR_rpt"/>
</dbReference>
<dbReference type="PANTHER" id="PTHR47933">
    <property type="entry name" value="PENTATRICOPEPTIDE REPEAT-CONTAINING PROTEIN 1, MITOCHONDRIAL"/>
    <property type="match status" value="1"/>
</dbReference>
<dbReference type="Pfam" id="PF01535">
    <property type="entry name" value="PPR"/>
    <property type="match status" value="2"/>
</dbReference>
<evidence type="ECO:0000256" key="1">
    <source>
        <dbReference type="ARBA" id="ARBA00022737"/>
    </source>
</evidence>
<feature type="repeat" description="PPR" evidence="2">
    <location>
        <begin position="334"/>
        <end position="368"/>
    </location>
</feature>